<dbReference type="EMBL" id="AKHW03004004">
    <property type="protein sequence ID" value="KYO32214.1"/>
    <property type="molecule type" value="Genomic_DNA"/>
</dbReference>
<protein>
    <submittedName>
        <fullName evidence="1">Uncharacterized protein</fullName>
    </submittedName>
</protein>
<keyword evidence="2" id="KW-1185">Reference proteome</keyword>
<comment type="caution">
    <text evidence="1">The sequence shown here is derived from an EMBL/GenBank/DDBJ whole genome shotgun (WGS) entry which is preliminary data.</text>
</comment>
<organism evidence="1 2">
    <name type="scientific">Alligator mississippiensis</name>
    <name type="common">American alligator</name>
    <dbReference type="NCBI Taxonomy" id="8496"/>
    <lineage>
        <taxon>Eukaryota</taxon>
        <taxon>Metazoa</taxon>
        <taxon>Chordata</taxon>
        <taxon>Craniata</taxon>
        <taxon>Vertebrata</taxon>
        <taxon>Euteleostomi</taxon>
        <taxon>Archelosauria</taxon>
        <taxon>Archosauria</taxon>
        <taxon>Crocodylia</taxon>
        <taxon>Alligatoridae</taxon>
        <taxon>Alligatorinae</taxon>
        <taxon>Alligator</taxon>
    </lineage>
</organism>
<proteinExistence type="predicted"/>
<sequence>MPRGGGSSPAALWVPGSPVDISPGFKRERSVQRWRQRSLHAKETRARNISSLNFASSWVSPAALKMRFLWMPKLSLTLRQDVFRKSVLTSRLRL</sequence>
<name>A0A151N5V6_ALLMI</name>
<gene>
    <name evidence="1" type="ORF">Y1Q_0007195</name>
</gene>
<accession>A0A151N5V6</accession>
<dbReference type="AlphaFoldDB" id="A0A151N5V6"/>
<evidence type="ECO:0000313" key="2">
    <source>
        <dbReference type="Proteomes" id="UP000050525"/>
    </source>
</evidence>
<reference evidence="1 2" key="1">
    <citation type="journal article" date="2012" name="Genome Biol.">
        <title>Sequencing three crocodilian genomes to illuminate the evolution of archosaurs and amniotes.</title>
        <authorList>
            <person name="St John J.A."/>
            <person name="Braun E.L."/>
            <person name="Isberg S.R."/>
            <person name="Miles L.G."/>
            <person name="Chong A.Y."/>
            <person name="Gongora J."/>
            <person name="Dalzell P."/>
            <person name="Moran C."/>
            <person name="Bed'hom B."/>
            <person name="Abzhanov A."/>
            <person name="Burgess S.C."/>
            <person name="Cooksey A.M."/>
            <person name="Castoe T.A."/>
            <person name="Crawford N.G."/>
            <person name="Densmore L.D."/>
            <person name="Drew J.C."/>
            <person name="Edwards S.V."/>
            <person name="Faircloth B.C."/>
            <person name="Fujita M.K."/>
            <person name="Greenwold M.J."/>
            <person name="Hoffmann F.G."/>
            <person name="Howard J.M."/>
            <person name="Iguchi T."/>
            <person name="Janes D.E."/>
            <person name="Khan S.Y."/>
            <person name="Kohno S."/>
            <person name="de Koning A.J."/>
            <person name="Lance S.L."/>
            <person name="McCarthy F.M."/>
            <person name="McCormack J.E."/>
            <person name="Merchant M.E."/>
            <person name="Peterson D.G."/>
            <person name="Pollock D.D."/>
            <person name="Pourmand N."/>
            <person name="Raney B.J."/>
            <person name="Roessler K.A."/>
            <person name="Sanford J.R."/>
            <person name="Sawyer R.H."/>
            <person name="Schmidt C.J."/>
            <person name="Triplett E.W."/>
            <person name="Tuberville T.D."/>
            <person name="Venegas-Anaya M."/>
            <person name="Howard J.T."/>
            <person name="Jarvis E.D."/>
            <person name="Guillette L.J.Jr."/>
            <person name="Glenn T.C."/>
            <person name="Green R.E."/>
            <person name="Ray D.A."/>
        </authorList>
    </citation>
    <scope>NUCLEOTIDE SEQUENCE [LARGE SCALE GENOMIC DNA]</scope>
    <source>
        <strain evidence="1">KSC_2009_1</strain>
    </source>
</reference>
<dbReference type="Proteomes" id="UP000050525">
    <property type="component" value="Unassembled WGS sequence"/>
</dbReference>
<evidence type="ECO:0000313" key="1">
    <source>
        <dbReference type="EMBL" id="KYO32214.1"/>
    </source>
</evidence>